<organism evidence="18 19">
    <name type="scientific">Globodera pallida</name>
    <name type="common">Potato cyst nematode worm</name>
    <name type="synonym">Heterodera pallida</name>
    <dbReference type="NCBI Taxonomy" id="36090"/>
    <lineage>
        <taxon>Eukaryota</taxon>
        <taxon>Metazoa</taxon>
        <taxon>Ecdysozoa</taxon>
        <taxon>Nematoda</taxon>
        <taxon>Chromadorea</taxon>
        <taxon>Rhabditida</taxon>
        <taxon>Tylenchina</taxon>
        <taxon>Tylenchomorpha</taxon>
        <taxon>Tylenchoidea</taxon>
        <taxon>Heteroderidae</taxon>
        <taxon>Heteroderinae</taxon>
        <taxon>Globodera</taxon>
    </lineage>
</organism>
<keyword evidence="18" id="KW-1185">Reference proteome</keyword>
<proteinExistence type="inferred from homology"/>
<evidence type="ECO:0000256" key="12">
    <source>
        <dbReference type="ARBA" id="ARBA00048800"/>
    </source>
</evidence>
<feature type="transmembrane region" description="Helical" evidence="17">
    <location>
        <begin position="99"/>
        <end position="117"/>
    </location>
</feature>
<evidence type="ECO:0000256" key="8">
    <source>
        <dbReference type="ARBA" id="ARBA00047427"/>
    </source>
</evidence>
<comment type="catalytic activity">
    <reaction evidence="7">
        <text>12-hexadecanoyloxy-octadecanoate + H2O = 12-hydroxyoctadecanoate + hexadecanoate + H(+)</text>
        <dbReference type="Rhea" id="RHEA:52056"/>
        <dbReference type="ChEBI" id="CHEBI:7896"/>
        <dbReference type="ChEBI" id="CHEBI:15377"/>
        <dbReference type="ChEBI" id="CHEBI:15378"/>
        <dbReference type="ChEBI" id="CHEBI:83677"/>
        <dbReference type="ChEBI" id="CHEBI:84201"/>
    </reaction>
    <physiologicalReaction direction="left-to-right" evidence="7">
        <dbReference type="Rhea" id="RHEA:52057"/>
    </physiologicalReaction>
</comment>
<evidence type="ECO:0000256" key="13">
    <source>
        <dbReference type="ARBA" id="ARBA00049221"/>
    </source>
</evidence>
<evidence type="ECO:0000313" key="18">
    <source>
        <dbReference type="Proteomes" id="UP000050741"/>
    </source>
</evidence>
<evidence type="ECO:0000256" key="5">
    <source>
        <dbReference type="ARBA" id="ARBA00022989"/>
    </source>
</evidence>
<evidence type="ECO:0000256" key="2">
    <source>
        <dbReference type="ARBA" id="ARBA00004127"/>
    </source>
</evidence>
<dbReference type="WBParaSite" id="GPLIN_000804300">
    <property type="protein sequence ID" value="GPLIN_000804300"/>
    <property type="gene ID" value="GPLIN_000804300"/>
</dbReference>
<evidence type="ECO:0000256" key="7">
    <source>
        <dbReference type="ARBA" id="ARBA00047368"/>
    </source>
</evidence>
<keyword evidence="6 17" id="KW-0472">Membrane</keyword>
<evidence type="ECO:0000256" key="3">
    <source>
        <dbReference type="ARBA" id="ARBA00009300"/>
    </source>
</evidence>
<feature type="transmembrane region" description="Helical" evidence="17">
    <location>
        <begin position="129"/>
        <end position="148"/>
    </location>
</feature>
<name>A0A183C598_GLOPA</name>
<comment type="catalytic activity">
    <reaction evidence="8">
        <text>13-octadecanoyloxy-octadecanoate + H2O = 13-hydroxy-octadecanoate + octadecanoate + H(+)</text>
        <dbReference type="Rhea" id="RHEA:52084"/>
        <dbReference type="ChEBI" id="CHEBI:15377"/>
        <dbReference type="ChEBI" id="CHEBI:15378"/>
        <dbReference type="ChEBI" id="CHEBI:25629"/>
        <dbReference type="ChEBI" id="CHEBI:136304"/>
        <dbReference type="ChEBI" id="CHEBI:136335"/>
    </reaction>
    <physiologicalReaction direction="left-to-right" evidence="8">
        <dbReference type="Rhea" id="RHEA:52085"/>
    </physiologicalReaction>
</comment>
<evidence type="ECO:0000313" key="19">
    <source>
        <dbReference type="WBParaSite" id="GPLIN_000804300"/>
    </source>
</evidence>
<feature type="transmembrane region" description="Helical" evidence="17">
    <location>
        <begin position="59"/>
        <end position="79"/>
    </location>
</feature>
<comment type="catalytic activity">
    <reaction evidence="9">
        <text>9-hexadecanoyloxy-octadecanoate + H2O = 9-hydroxy-octadecanoate + hexadecanoate + H(+)</text>
        <dbReference type="Rhea" id="RHEA:52052"/>
        <dbReference type="ChEBI" id="CHEBI:7896"/>
        <dbReference type="ChEBI" id="CHEBI:15377"/>
        <dbReference type="ChEBI" id="CHEBI:15378"/>
        <dbReference type="ChEBI" id="CHEBI:83670"/>
        <dbReference type="ChEBI" id="CHEBI:136286"/>
    </reaction>
    <physiologicalReaction direction="left-to-right" evidence="9">
        <dbReference type="Rhea" id="RHEA:52053"/>
    </physiologicalReaction>
</comment>
<comment type="catalytic activity">
    <reaction evidence="15">
        <text>13-(9Z-hexadecenoyloxy)-octadecanoate + H2O = 13-hydroxy-octadecanoate + (9Z)-hexadecenoate + H(+)</text>
        <dbReference type="Rhea" id="RHEA:52076"/>
        <dbReference type="ChEBI" id="CHEBI:15377"/>
        <dbReference type="ChEBI" id="CHEBI:15378"/>
        <dbReference type="ChEBI" id="CHEBI:32372"/>
        <dbReference type="ChEBI" id="CHEBI:136304"/>
        <dbReference type="ChEBI" id="CHEBI:136315"/>
    </reaction>
    <physiologicalReaction direction="left-to-right" evidence="15">
        <dbReference type="Rhea" id="RHEA:52077"/>
    </physiologicalReaction>
</comment>
<comment type="subcellular location">
    <subcellularLocation>
        <location evidence="2">Endomembrane system</location>
        <topology evidence="2">Multi-pass membrane protein</topology>
    </subcellularLocation>
</comment>
<reference evidence="19" key="2">
    <citation type="submission" date="2016-06" db="UniProtKB">
        <authorList>
            <consortium name="WormBaseParasite"/>
        </authorList>
    </citation>
    <scope>IDENTIFICATION</scope>
</reference>
<evidence type="ECO:0000256" key="9">
    <source>
        <dbReference type="ARBA" id="ARBA00047863"/>
    </source>
</evidence>
<dbReference type="Pfam" id="PF04750">
    <property type="entry name" value="Far-17a_AIG1"/>
    <property type="match status" value="1"/>
</dbReference>
<comment type="catalytic activity">
    <reaction evidence="13">
        <text>9-octadecanoyloxy-octadecanoate + H2O = 9-hydroxy-octadecanoate + octadecanoate + H(+)</text>
        <dbReference type="Rhea" id="RHEA:52096"/>
        <dbReference type="ChEBI" id="CHEBI:15377"/>
        <dbReference type="ChEBI" id="CHEBI:15378"/>
        <dbReference type="ChEBI" id="CHEBI:25629"/>
        <dbReference type="ChEBI" id="CHEBI:136286"/>
        <dbReference type="ChEBI" id="CHEBI:136373"/>
    </reaction>
    <physiologicalReaction direction="left-to-right" evidence="13">
        <dbReference type="Rhea" id="RHEA:52097"/>
    </physiologicalReaction>
</comment>
<evidence type="ECO:0000256" key="17">
    <source>
        <dbReference type="SAM" id="Phobius"/>
    </source>
</evidence>
<evidence type="ECO:0000256" key="14">
    <source>
        <dbReference type="ARBA" id="ARBA00049296"/>
    </source>
</evidence>
<dbReference type="InterPro" id="IPR006838">
    <property type="entry name" value="ADTRP_AIG1"/>
</dbReference>
<evidence type="ECO:0000256" key="15">
    <source>
        <dbReference type="ARBA" id="ARBA00049322"/>
    </source>
</evidence>
<keyword evidence="4 17" id="KW-0812">Transmembrane</keyword>
<dbReference type="GO" id="GO:0016020">
    <property type="term" value="C:membrane"/>
    <property type="evidence" value="ECO:0007669"/>
    <property type="project" value="InterPro"/>
</dbReference>
<comment type="catalytic activity">
    <reaction evidence="14">
        <text>13-(9Z-octadecenoyloxy)-octadecanoate + H2O = 13-hydroxy-octadecanoate + (9Z)-octadecenoate + H(+)</text>
        <dbReference type="Rhea" id="RHEA:52064"/>
        <dbReference type="ChEBI" id="CHEBI:15377"/>
        <dbReference type="ChEBI" id="CHEBI:15378"/>
        <dbReference type="ChEBI" id="CHEBI:30823"/>
        <dbReference type="ChEBI" id="CHEBI:136303"/>
        <dbReference type="ChEBI" id="CHEBI:136304"/>
    </reaction>
    <physiologicalReaction direction="left-to-right" evidence="14">
        <dbReference type="Rhea" id="RHEA:52065"/>
    </physiologicalReaction>
</comment>
<feature type="transmembrane region" description="Helical" evidence="17">
    <location>
        <begin position="168"/>
        <end position="186"/>
    </location>
</feature>
<comment type="catalytic activity">
    <reaction evidence="1">
        <text>9-(9Z-hexadecenoyloxy)-octadecanoate + H2O = (9Z)-hexadecenoate + 9-hydroxy-octadecanoate + H(+)</text>
        <dbReference type="Rhea" id="RHEA:52068"/>
        <dbReference type="ChEBI" id="CHEBI:15377"/>
        <dbReference type="ChEBI" id="CHEBI:15378"/>
        <dbReference type="ChEBI" id="CHEBI:32372"/>
        <dbReference type="ChEBI" id="CHEBI:136286"/>
        <dbReference type="ChEBI" id="CHEBI:136309"/>
    </reaction>
    <physiologicalReaction direction="left-to-right" evidence="1">
        <dbReference type="Rhea" id="RHEA:52069"/>
    </physiologicalReaction>
</comment>
<dbReference type="GO" id="GO:0012505">
    <property type="term" value="C:endomembrane system"/>
    <property type="evidence" value="ECO:0007669"/>
    <property type="project" value="UniProtKB-SubCell"/>
</dbReference>
<comment type="catalytic activity">
    <reaction evidence="16">
        <text>12-(9Z-hexadecenoyloxy)-octadecanoate + H2O = 12-hydroxyoctadecanoate + (9Z)-hexadecenoate + H(+)</text>
        <dbReference type="Rhea" id="RHEA:52072"/>
        <dbReference type="ChEBI" id="CHEBI:15377"/>
        <dbReference type="ChEBI" id="CHEBI:15378"/>
        <dbReference type="ChEBI" id="CHEBI:32372"/>
        <dbReference type="ChEBI" id="CHEBI:84201"/>
        <dbReference type="ChEBI" id="CHEBI:136312"/>
    </reaction>
    <physiologicalReaction direction="left-to-right" evidence="16">
        <dbReference type="Rhea" id="RHEA:52073"/>
    </physiologicalReaction>
</comment>
<dbReference type="AlphaFoldDB" id="A0A183C598"/>
<accession>A0A183C598</accession>
<evidence type="ECO:0000256" key="6">
    <source>
        <dbReference type="ARBA" id="ARBA00023136"/>
    </source>
</evidence>
<evidence type="ECO:0000256" key="10">
    <source>
        <dbReference type="ARBA" id="ARBA00048680"/>
    </source>
</evidence>
<reference evidence="18" key="1">
    <citation type="submission" date="2014-05" db="EMBL/GenBank/DDBJ databases">
        <title>The genome and life-stage specific transcriptomes of Globodera pallida elucidate key aspects of plant parasitism by a cyst nematode.</title>
        <authorList>
            <person name="Cotton J.A."/>
            <person name="Lilley C.J."/>
            <person name="Jones L.M."/>
            <person name="Kikuchi T."/>
            <person name="Reid A.J."/>
            <person name="Thorpe P."/>
            <person name="Tsai I.J."/>
            <person name="Beasley H."/>
            <person name="Blok V."/>
            <person name="Cock P.J.A."/>
            <person name="Van den Akker S.E."/>
            <person name="Holroyd N."/>
            <person name="Hunt M."/>
            <person name="Mantelin S."/>
            <person name="Naghra H."/>
            <person name="Pain A."/>
            <person name="Palomares-Rius J.E."/>
            <person name="Zarowiecki M."/>
            <person name="Berriman M."/>
            <person name="Jones J.T."/>
            <person name="Urwin P.E."/>
        </authorList>
    </citation>
    <scope>NUCLEOTIDE SEQUENCE [LARGE SCALE GENOMIC DNA]</scope>
    <source>
        <strain evidence="18">Lindley</strain>
    </source>
</reference>
<keyword evidence="5 17" id="KW-1133">Transmembrane helix</keyword>
<comment type="catalytic activity">
    <reaction evidence="12">
        <text>9-(9Z-octadecenoyloxy)-octadecanoate + H2O = 9-hydroxy-octadecanoate + (9Z)-octadecenoate + H(+)</text>
        <dbReference type="Rhea" id="RHEA:52048"/>
        <dbReference type="ChEBI" id="CHEBI:15377"/>
        <dbReference type="ChEBI" id="CHEBI:15378"/>
        <dbReference type="ChEBI" id="CHEBI:30823"/>
        <dbReference type="ChEBI" id="CHEBI:136282"/>
        <dbReference type="ChEBI" id="CHEBI:136286"/>
    </reaction>
    <physiologicalReaction direction="left-to-right" evidence="12">
        <dbReference type="Rhea" id="RHEA:52049"/>
    </physiologicalReaction>
</comment>
<comment type="catalytic activity">
    <reaction evidence="10">
        <text>12-octadecanoyloxy-octadecanoate + H2O = 12-hydroxyoctadecanoate + octadecanoate + H(+)</text>
        <dbReference type="Rhea" id="RHEA:52080"/>
        <dbReference type="ChEBI" id="CHEBI:15377"/>
        <dbReference type="ChEBI" id="CHEBI:15378"/>
        <dbReference type="ChEBI" id="CHEBI:25629"/>
        <dbReference type="ChEBI" id="CHEBI:84201"/>
        <dbReference type="ChEBI" id="CHEBI:136330"/>
    </reaction>
    <physiologicalReaction direction="left-to-right" evidence="10">
        <dbReference type="Rhea" id="RHEA:52081"/>
    </physiologicalReaction>
</comment>
<sequence length="205" mass="24103">MYYDNKWSKIDELMPVPNAYISWLAQRNLFLQWFYYTTAAILMPSPYRSRAFASKLRNVTAAVVFSFSFVVVMIIWAHYITDPGTQASKEELLLFAKNWAEIAVQPLFAMLVDIFMWQHQRPRPRGYQAHIGPALASVCGIAGCYGSVVRYNLWTYPILWKFHVGCRPIIPMLCFYQLFVVVHPMYHKLLTYRYMRFGREGSEMR</sequence>
<evidence type="ECO:0000256" key="4">
    <source>
        <dbReference type="ARBA" id="ARBA00022692"/>
    </source>
</evidence>
<comment type="catalytic activity">
    <reaction evidence="11">
        <text>12-(9Z-octadecenoyloxy)-octadecanoate + H2O = 12-hydroxyoctadecanoate + (9Z)-octadecenoate + H(+)</text>
        <dbReference type="Rhea" id="RHEA:52060"/>
        <dbReference type="ChEBI" id="CHEBI:15377"/>
        <dbReference type="ChEBI" id="CHEBI:15378"/>
        <dbReference type="ChEBI" id="CHEBI:30823"/>
        <dbReference type="ChEBI" id="CHEBI:84201"/>
        <dbReference type="ChEBI" id="CHEBI:136302"/>
    </reaction>
    <physiologicalReaction direction="left-to-right" evidence="11">
        <dbReference type="Rhea" id="RHEA:52061"/>
    </physiologicalReaction>
</comment>
<dbReference type="Proteomes" id="UP000050741">
    <property type="component" value="Unassembled WGS sequence"/>
</dbReference>
<evidence type="ECO:0000256" key="16">
    <source>
        <dbReference type="ARBA" id="ARBA00049428"/>
    </source>
</evidence>
<comment type="similarity">
    <text evidence="3">Belongs to the AIG1 family.</text>
</comment>
<protein>
    <submittedName>
        <fullName evidence="19">Acyl_transf_3 domain-containing protein</fullName>
    </submittedName>
</protein>
<evidence type="ECO:0000256" key="11">
    <source>
        <dbReference type="ARBA" id="ARBA00048701"/>
    </source>
</evidence>
<evidence type="ECO:0000256" key="1">
    <source>
        <dbReference type="ARBA" id="ARBA00000923"/>
    </source>
</evidence>